<dbReference type="AlphaFoldDB" id="A0A3D8ICX9"/>
<dbReference type="InterPro" id="IPR000014">
    <property type="entry name" value="PAS"/>
</dbReference>
<name>A0A3D8ICX9_9HELI</name>
<dbReference type="OrthoDB" id="9806477at2"/>
<dbReference type="GeneID" id="82535593"/>
<dbReference type="InterPro" id="IPR013655">
    <property type="entry name" value="PAS_fold_3"/>
</dbReference>
<evidence type="ECO:0000259" key="1">
    <source>
        <dbReference type="Pfam" id="PF08447"/>
    </source>
</evidence>
<dbReference type="Gene3D" id="3.30.450.20">
    <property type="entry name" value="PAS domain"/>
    <property type="match status" value="1"/>
</dbReference>
<evidence type="ECO:0000313" key="2">
    <source>
        <dbReference type="EMBL" id="RDU62940.1"/>
    </source>
</evidence>
<dbReference type="EMBL" id="NXLS01000004">
    <property type="protein sequence ID" value="RDU62940.1"/>
    <property type="molecule type" value="Genomic_DNA"/>
</dbReference>
<comment type="caution">
    <text evidence="2">The sequence shown here is derived from an EMBL/GenBank/DDBJ whole genome shotgun (WGS) entry which is preliminary data.</text>
</comment>
<reference evidence="2 3" key="1">
    <citation type="submission" date="2018-04" db="EMBL/GenBank/DDBJ databases">
        <title>Novel Campyloabacter and Helicobacter Species and Strains.</title>
        <authorList>
            <person name="Mannion A.J."/>
            <person name="Shen Z."/>
            <person name="Fox J.G."/>
        </authorList>
    </citation>
    <scope>NUCLEOTIDE SEQUENCE [LARGE SCALE GENOMIC DNA]</scope>
    <source>
        <strain evidence="2 3">MIT 99-5101</strain>
    </source>
</reference>
<proteinExistence type="predicted"/>
<dbReference type="SUPFAM" id="SSF55785">
    <property type="entry name" value="PYP-like sensor domain (PAS domain)"/>
    <property type="match status" value="1"/>
</dbReference>
<evidence type="ECO:0000313" key="3">
    <source>
        <dbReference type="Proteomes" id="UP000256650"/>
    </source>
</evidence>
<keyword evidence="2" id="KW-0418">Kinase</keyword>
<dbReference type="RefSeq" id="WP_115551474.1">
    <property type="nucleotide sequence ID" value="NZ_CAONBV010000042.1"/>
</dbReference>
<keyword evidence="3" id="KW-1185">Reference proteome</keyword>
<sequence length="179" mass="20891">MHTTRAFDLQDEIFLADDTLITSKTDLQGRITYGNQDFVAFSGFSEKEFLHKPHNLIRHPIMPRCAFKLLWDFLALKLEFFAFVCNLNKQGKTYWVFANITPSYNEKGEVISYYSVRRRPSKKGVETCLGIYQKLLEIEKEKGMEAGVQFVLNFLEQNKISWDELMINLQNEGKEGGYR</sequence>
<dbReference type="GO" id="GO:0016301">
    <property type="term" value="F:kinase activity"/>
    <property type="evidence" value="ECO:0007669"/>
    <property type="project" value="UniProtKB-KW"/>
</dbReference>
<accession>A0A3D8ICX9</accession>
<keyword evidence="2" id="KW-0808">Transferase</keyword>
<feature type="domain" description="PAS fold-3" evidence="1">
    <location>
        <begin position="32"/>
        <end position="116"/>
    </location>
</feature>
<dbReference type="CDD" id="cd00130">
    <property type="entry name" value="PAS"/>
    <property type="match status" value="1"/>
</dbReference>
<protein>
    <submittedName>
        <fullName evidence="2">Histidine kinase</fullName>
    </submittedName>
</protein>
<dbReference type="Pfam" id="PF08447">
    <property type="entry name" value="PAS_3"/>
    <property type="match status" value="1"/>
</dbReference>
<dbReference type="Proteomes" id="UP000256650">
    <property type="component" value="Unassembled WGS sequence"/>
</dbReference>
<organism evidence="2 3">
    <name type="scientific">Helicobacter ganmani</name>
    <dbReference type="NCBI Taxonomy" id="60246"/>
    <lineage>
        <taxon>Bacteria</taxon>
        <taxon>Pseudomonadati</taxon>
        <taxon>Campylobacterota</taxon>
        <taxon>Epsilonproteobacteria</taxon>
        <taxon>Campylobacterales</taxon>
        <taxon>Helicobacteraceae</taxon>
        <taxon>Helicobacter</taxon>
    </lineage>
</organism>
<dbReference type="InterPro" id="IPR035965">
    <property type="entry name" value="PAS-like_dom_sf"/>
</dbReference>
<gene>
    <name evidence="2" type="ORF">CQA43_04745</name>
</gene>